<dbReference type="EMBL" id="JARLKY010000011">
    <property type="protein sequence ID" value="MEC0226552.1"/>
    <property type="molecule type" value="Genomic_DNA"/>
</dbReference>
<feature type="transmembrane region" description="Helical" evidence="7">
    <location>
        <begin position="12"/>
        <end position="31"/>
    </location>
</feature>
<evidence type="ECO:0000256" key="7">
    <source>
        <dbReference type="SAM" id="Phobius"/>
    </source>
</evidence>
<comment type="subcellular location">
    <subcellularLocation>
        <location evidence="1">Cell membrane</location>
        <topology evidence="1">Multi-pass membrane protein</topology>
    </subcellularLocation>
</comment>
<dbReference type="SUPFAM" id="SSF55874">
    <property type="entry name" value="ATPase domain of HSP90 chaperone/DNA topoisomerase II/histidine kinase"/>
    <property type="match status" value="1"/>
</dbReference>
<dbReference type="CDD" id="cd06225">
    <property type="entry name" value="HAMP"/>
    <property type="match status" value="1"/>
</dbReference>
<dbReference type="SUPFAM" id="SSF158472">
    <property type="entry name" value="HAMP domain-like"/>
    <property type="match status" value="1"/>
</dbReference>
<dbReference type="InterPro" id="IPR036890">
    <property type="entry name" value="HATPase_C_sf"/>
</dbReference>
<feature type="transmembrane region" description="Helical" evidence="7">
    <location>
        <begin position="293"/>
        <end position="314"/>
    </location>
</feature>
<feature type="domain" description="HAMP" evidence="8">
    <location>
        <begin position="314"/>
        <end position="366"/>
    </location>
</feature>
<evidence type="ECO:0000313" key="9">
    <source>
        <dbReference type="EMBL" id="MEC0226552.1"/>
    </source>
</evidence>
<dbReference type="PANTHER" id="PTHR34220">
    <property type="entry name" value="SENSOR HISTIDINE KINASE YPDA"/>
    <property type="match status" value="1"/>
</dbReference>
<gene>
    <name evidence="9" type="ORF">P4I72_05425</name>
</gene>
<protein>
    <submittedName>
        <fullName evidence="9">Histidine kinase</fullName>
    </submittedName>
</protein>
<keyword evidence="7" id="KW-0812">Transmembrane</keyword>
<keyword evidence="3" id="KW-0597">Phosphoprotein</keyword>
<keyword evidence="6 7" id="KW-0472">Membrane</keyword>
<dbReference type="InterPro" id="IPR003594">
    <property type="entry name" value="HATPase_dom"/>
</dbReference>
<evidence type="ECO:0000259" key="8">
    <source>
        <dbReference type="PROSITE" id="PS50885"/>
    </source>
</evidence>
<accession>A0ABU6FXE9</accession>
<dbReference type="Gene3D" id="3.30.450.20">
    <property type="entry name" value="PAS domain"/>
    <property type="match status" value="1"/>
</dbReference>
<organism evidence="9 10">
    <name type="scientific">Paenibacillus alba</name>
    <dbReference type="NCBI Taxonomy" id="1197127"/>
    <lineage>
        <taxon>Bacteria</taxon>
        <taxon>Bacillati</taxon>
        <taxon>Bacillota</taxon>
        <taxon>Bacilli</taxon>
        <taxon>Bacillales</taxon>
        <taxon>Paenibacillaceae</taxon>
        <taxon>Paenibacillus</taxon>
    </lineage>
</organism>
<evidence type="ECO:0000256" key="1">
    <source>
        <dbReference type="ARBA" id="ARBA00004651"/>
    </source>
</evidence>
<evidence type="ECO:0000256" key="3">
    <source>
        <dbReference type="ARBA" id="ARBA00022553"/>
    </source>
</evidence>
<dbReference type="Gene3D" id="3.30.565.10">
    <property type="entry name" value="Histidine kinase-like ATPase, C-terminal domain"/>
    <property type="match status" value="1"/>
</dbReference>
<keyword evidence="5 9" id="KW-0418">Kinase</keyword>
<keyword evidence="2" id="KW-1003">Cell membrane</keyword>
<dbReference type="GO" id="GO:0016301">
    <property type="term" value="F:kinase activity"/>
    <property type="evidence" value="ECO:0007669"/>
    <property type="project" value="UniProtKB-KW"/>
</dbReference>
<dbReference type="RefSeq" id="WP_326070972.1">
    <property type="nucleotide sequence ID" value="NZ_JARLKY010000011.1"/>
</dbReference>
<proteinExistence type="predicted"/>
<evidence type="ECO:0000313" key="10">
    <source>
        <dbReference type="Proteomes" id="UP001338137"/>
    </source>
</evidence>
<dbReference type="PANTHER" id="PTHR34220:SF7">
    <property type="entry name" value="SENSOR HISTIDINE KINASE YPDA"/>
    <property type="match status" value="1"/>
</dbReference>
<comment type="caution">
    <text evidence="9">The sequence shown here is derived from an EMBL/GenBank/DDBJ whole genome shotgun (WGS) entry which is preliminary data.</text>
</comment>
<dbReference type="Proteomes" id="UP001338137">
    <property type="component" value="Unassembled WGS sequence"/>
</dbReference>
<dbReference type="Pfam" id="PF06580">
    <property type="entry name" value="His_kinase"/>
    <property type="match status" value="1"/>
</dbReference>
<dbReference type="Gene3D" id="6.10.340.10">
    <property type="match status" value="1"/>
</dbReference>
<dbReference type="InterPro" id="IPR050640">
    <property type="entry name" value="Bact_2-comp_sensor_kinase"/>
</dbReference>
<sequence length="605" mass="68801">MRLIRNLKLKHQISLLILIALIMMILMQSMYNVFFNSLTRERAAKYASNLMEQVALNVNTIAKSVERDSITVSYSKYVQELMVSTNSIRSAELNEYVSEIFTHTRSSNQNIYSILLLNNNDRQISDNLHYNNDILKTLGKMYNFRSEEFIKPVFSSIVRDNSDAFYYYSYISPIFSSFDATGDYSKIGNCIFLLDTRELEKLVNTTELTKNSLFLILDSDNRVIVSNKGLKAGDYYENVFWQEGISSTAKDEIVYEGKKSLVQYKKIDSVNWKVISVLPIAELTSDMKPIVSLGIWLGIIMILLLTIIGSMFMYNTTRPVMLIVRFLSHVGERNLKQRLRIPSTNEVGIIATHINQMLDNVETMTREVVENQTSLYEAELSKKQAKLSALQSQINPHFLYNTLNCLSSIGLAYDVSEVVSISSAMSRIFRYSIKGQEIVSIKDEMSCIKDYLLIMDIRYKGKFEIVIEMDESFLEMKSLKMILQPIVENAMYHGLEMKSGVGRLIIRGCISEHGYMQIEIEDNGVGMTDKQLSKLRKGIRDDENVELSGTDKQSIGLGNINKRLKLQFGSPYGLDVISEAGKGTKVTVRLPVIEPTGKVILLPDS</sequence>
<dbReference type="SMART" id="SM00304">
    <property type="entry name" value="HAMP"/>
    <property type="match status" value="1"/>
</dbReference>
<evidence type="ECO:0000256" key="2">
    <source>
        <dbReference type="ARBA" id="ARBA00022475"/>
    </source>
</evidence>
<dbReference type="PROSITE" id="PS50885">
    <property type="entry name" value="HAMP"/>
    <property type="match status" value="1"/>
</dbReference>
<keyword evidence="7" id="KW-1133">Transmembrane helix</keyword>
<dbReference type="InterPro" id="IPR003660">
    <property type="entry name" value="HAMP_dom"/>
</dbReference>
<evidence type="ECO:0000256" key="4">
    <source>
        <dbReference type="ARBA" id="ARBA00022679"/>
    </source>
</evidence>
<name>A0ABU6FXE9_9BACL</name>
<evidence type="ECO:0000256" key="5">
    <source>
        <dbReference type="ARBA" id="ARBA00022777"/>
    </source>
</evidence>
<evidence type="ECO:0000256" key="6">
    <source>
        <dbReference type="ARBA" id="ARBA00023136"/>
    </source>
</evidence>
<dbReference type="InterPro" id="IPR010559">
    <property type="entry name" value="Sig_transdc_His_kin_internal"/>
</dbReference>
<keyword evidence="4" id="KW-0808">Transferase</keyword>
<reference evidence="9 10" key="1">
    <citation type="submission" date="2023-03" db="EMBL/GenBank/DDBJ databases">
        <title>Bacillus Genome Sequencing.</title>
        <authorList>
            <person name="Dunlap C."/>
        </authorList>
    </citation>
    <scope>NUCLEOTIDE SEQUENCE [LARGE SCALE GENOMIC DNA]</scope>
    <source>
        <strain evidence="9 10">BD-533</strain>
    </source>
</reference>
<keyword evidence="10" id="KW-1185">Reference proteome</keyword>
<dbReference type="Pfam" id="PF02518">
    <property type="entry name" value="HATPase_c"/>
    <property type="match status" value="1"/>
</dbReference>